<sequence>MIGIFDSGLGGLTIFKEVEERLPQYDYIYLGDNARAPYGDHNQETILRYTTEAVEYLFKQGCQLVLLACNTASAEALRTLQQHWLPKHYPGRNILGVIRPLAEAAAETSKNKRIAVLGTRSTIGSHAYRREIKKLNSHITVMEQACRLLVPLIEEGIEHKAATKMILKGYLRPVKSYNPDTVILGCTHYGVMSKDIARYFGSKATVLDSGKIIAEKLAEYLQRHPEYERKLSRNGQRRFLTTEHGEMMGSLIEKFLGRRVTIEQISLG</sequence>
<evidence type="ECO:0000256" key="7">
    <source>
        <dbReference type="HAMAP-Rule" id="MF_00258"/>
    </source>
</evidence>
<dbReference type="GO" id="GO:0008360">
    <property type="term" value="P:regulation of cell shape"/>
    <property type="evidence" value="ECO:0007669"/>
    <property type="project" value="UniProtKB-KW"/>
</dbReference>
<dbReference type="FunFam" id="3.40.50.1860:FF:000001">
    <property type="entry name" value="Glutamate racemase"/>
    <property type="match status" value="1"/>
</dbReference>
<keyword evidence="4 7" id="KW-0573">Peptidoglycan synthesis</keyword>
<dbReference type="HAMAP" id="MF_00258">
    <property type="entry name" value="Glu_racemase"/>
    <property type="match status" value="1"/>
</dbReference>
<dbReference type="PANTHER" id="PTHR21198:SF2">
    <property type="entry name" value="GLUTAMATE RACEMASE"/>
    <property type="match status" value="1"/>
</dbReference>
<feature type="active site" description="Proton donor/acceptor" evidence="7">
    <location>
        <position position="69"/>
    </location>
</feature>
<keyword evidence="6 7" id="KW-0961">Cell wall biogenesis/degradation</keyword>
<name>A0A1G2BN82_9BACT</name>
<evidence type="ECO:0000313" key="9">
    <source>
        <dbReference type="Proteomes" id="UP000178248"/>
    </source>
</evidence>
<keyword evidence="3 7" id="KW-0133">Cell shape</keyword>
<protein>
    <recommendedName>
        <fullName evidence="2 7">Glutamate racemase</fullName>
        <ecNumber evidence="2 7">5.1.1.3</ecNumber>
    </recommendedName>
</protein>
<dbReference type="PANTHER" id="PTHR21198">
    <property type="entry name" value="GLUTAMATE RACEMASE"/>
    <property type="match status" value="1"/>
</dbReference>
<dbReference type="InterPro" id="IPR033134">
    <property type="entry name" value="Asp/Glu_racemase_AS_2"/>
</dbReference>
<feature type="binding site" evidence="7">
    <location>
        <begin position="187"/>
        <end position="188"/>
    </location>
    <ligand>
        <name>substrate</name>
    </ligand>
</feature>
<evidence type="ECO:0000256" key="5">
    <source>
        <dbReference type="ARBA" id="ARBA00023235"/>
    </source>
</evidence>
<keyword evidence="5 7" id="KW-0413">Isomerase</keyword>
<dbReference type="Pfam" id="PF01177">
    <property type="entry name" value="Asp_Glu_race"/>
    <property type="match status" value="1"/>
</dbReference>
<comment type="catalytic activity">
    <reaction evidence="1 7">
        <text>L-glutamate = D-glutamate</text>
        <dbReference type="Rhea" id="RHEA:12813"/>
        <dbReference type="ChEBI" id="CHEBI:29985"/>
        <dbReference type="ChEBI" id="CHEBI:29986"/>
        <dbReference type="EC" id="5.1.1.3"/>
    </reaction>
</comment>
<dbReference type="InterPro" id="IPR015942">
    <property type="entry name" value="Asp/Glu/hydantoin_racemase"/>
</dbReference>
<dbReference type="EC" id="5.1.1.3" evidence="2 7"/>
<dbReference type="InterPro" id="IPR004391">
    <property type="entry name" value="Glu_race"/>
</dbReference>
<evidence type="ECO:0000313" key="8">
    <source>
        <dbReference type="EMBL" id="OGY90604.1"/>
    </source>
</evidence>
<accession>A0A1G2BN82</accession>
<comment type="caution">
    <text evidence="8">The sequence shown here is derived from an EMBL/GenBank/DDBJ whole genome shotgun (WGS) entry which is preliminary data.</text>
</comment>
<proteinExistence type="inferred from homology"/>
<evidence type="ECO:0000256" key="3">
    <source>
        <dbReference type="ARBA" id="ARBA00022960"/>
    </source>
</evidence>
<dbReference type="SUPFAM" id="SSF53681">
    <property type="entry name" value="Aspartate/glutamate racemase"/>
    <property type="match status" value="2"/>
</dbReference>
<dbReference type="EMBL" id="MHKM01000041">
    <property type="protein sequence ID" value="OGY90604.1"/>
    <property type="molecule type" value="Genomic_DNA"/>
</dbReference>
<dbReference type="AlphaFoldDB" id="A0A1G2BN82"/>
<organism evidence="8 9">
    <name type="scientific">Candidatus Komeilibacteria bacterium RIFCSPLOWO2_01_FULL_52_15</name>
    <dbReference type="NCBI Taxonomy" id="1798551"/>
    <lineage>
        <taxon>Bacteria</taxon>
        <taxon>Candidatus Komeiliibacteriota</taxon>
    </lineage>
</organism>
<dbReference type="GO" id="GO:0008881">
    <property type="term" value="F:glutamate racemase activity"/>
    <property type="evidence" value="ECO:0007669"/>
    <property type="project" value="UniProtKB-UniRule"/>
</dbReference>
<evidence type="ECO:0000256" key="2">
    <source>
        <dbReference type="ARBA" id="ARBA00013090"/>
    </source>
</evidence>
<comment type="pathway">
    <text evidence="7">Cell wall biogenesis; peptidoglycan biosynthesis.</text>
</comment>
<dbReference type="STRING" id="1798551.A3B30_00115"/>
<feature type="active site" description="Proton donor/acceptor" evidence="7">
    <location>
        <position position="186"/>
    </location>
</feature>
<dbReference type="NCBIfam" id="TIGR00067">
    <property type="entry name" value="glut_race"/>
    <property type="match status" value="1"/>
</dbReference>
<dbReference type="InterPro" id="IPR001920">
    <property type="entry name" value="Asp/Glu_race"/>
</dbReference>
<dbReference type="PROSITE" id="PS00924">
    <property type="entry name" value="ASP_GLU_RACEMASE_2"/>
    <property type="match status" value="1"/>
</dbReference>
<dbReference type="UniPathway" id="UPA00219"/>
<comment type="function">
    <text evidence="7">Provides the (R)-glutamate required for cell wall biosynthesis.</text>
</comment>
<evidence type="ECO:0000256" key="1">
    <source>
        <dbReference type="ARBA" id="ARBA00001602"/>
    </source>
</evidence>
<feature type="binding site" evidence="7">
    <location>
        <begin position="6"/>
        <end position="7"/>
    </location>
    <ligand>
        <name>substrate</name>
    </ligand>
</feature>
<feature type="binding site" evidence="7">
    <location>
        <begin position="38"/>
        <end position="39"/>
    </location>
    <ligand>
        <name>substrate</name>
    </ligand>
</feature>
<gene>
    <name evidence="7" type="primary">murI</name>
    <name evidence="8" type="ORF">A3B30_00115</name>
</gene>
<feature type="binding site" evidence="7">
    <location>
        <begin position="70"/>
        <end position="71"/>
    </location>
    <ligand>
        <name>substrate</name>
    </ligand>
</feature>
<dbReference type="GO" id="GO:0009252">
    <property type="term" value="P:peptidoglycan biosynthetic process"/>
    <property type="evidence" value="ECO:0007669"/>
    <property type="project" value="UniProtKB-UniRule"/>
</dbReference>
<evidence type="ECO:0000256" key="6">
    <source>
        <dbReference type="ARBA" id="ARBA00023316"/>
    </source>
</evidence>
<reference evidence="8 9" key="1">
    <citation type="journal article" date="2016" name="Nat. Commun.">
        <title>Thousands of microbial genomes shed light on interconnected biogeochemical processes in an aquifer system.</title>
        <authorList>
            <person name="Anantharaman K."/>
            <person name="Brown C.T."/>
            <person name="Hug L.A."/>
            <person name="Sharon I."/>
            <person name="Castelle C.J."/>
            <person name="Probst A.J."/>
            <person name="Thomas B.C."/>
            <person name="Singh A."/>
            <person name="Wilkins M.J."/>
            <person name="Karaoz U."/>
            <person name="Brodie E.L."/>
            <person name="Williams K.H."/>
            <person name="Hubbard S.S."/>
            <person name="Banfield J.F."/>
        </authorList>
    </citation>
    <scope>NUCLEOTIDE SEQUENCE [LARGE SCALE GENOMIC DNA]</scope>
</reference>
<dbReference type="Gene3D" id="3.40.50.1860">
    <property type="match status" value="2"/>
</dbReference>
<comment type="similarity">
    <text evidence="7">Belongs to the aspartate/glutamate racemases family.</text>
</comment>
<dbReference type="GO" id="GO:0071555">
    <property type="term" value="P:cell wall organization"/>
    <property type="evidence" value="ECO:0007669"/>
    <property type="project" value="UniProtKB-KW"/>
</dbReference>
<evidence type="ECO:0000256" key="4">
    <source>
        <dbReference type="ARBA" id="ARBA00022984"/>
    </source>
</evidence>
<dbReference type="Proteomes" id="UP000178248">
    <property type="component" value="Unassembled WGS sequence"/>
</dbReference>